<feature type="non-terminal residue" evidence="2">
    <location>
        <position position="1"/>
    </location>
</feature>
<dbReference type="Proteomes" id="UP000266841">
    <property type="component" value="Unassembled WGS sequence"/>
</dbReference>
<comment type="caution">
    <text evidence="2">The sequence shown here is derived from an EMBL/GenBank/DDBJ whole genome shotgun (WGS) entry which is preliminary data.</text>
</comment>
<protein>
    <submittedName>
        <fullName evidence="2">Uncharacterized protein</fullName>
    </submittedName>
</protein>
<gene>
    <name evidence="2" type="ORF">THAOC_14717</name>
</gene>
<feature type="compositionally biased region" description="Basic and acidic residues" evidence="1">
    <location>
        <begin position="49"/>
        <end position="64"/>
    </location>
</feature>
<evidence type="ECO:0000256" key="1">
    <source>
        <dbReference type="SAM" id="MobiDB-lite"/>
    </source>
</evidence>
<keyword evidence="3" id="KW-1185">Reference proteome</keyword>
<organism evidence="2 3">
    <name type="scientific">Thalassiosira oceanica</name>
    <name type="common">Marine diatom</name>
    <dbReference type="NCBI Taxonomy" id="159749"/>
    <lineage>
        <taxon>Eukaryota</taxon>
        <taxon>Sar</taxon>
        <taxon>Stramenopiles</taxon>
        <taxon>Ochrophyta</taxon>
        <taxon>Bacillariophyta</taxon>
        <taxon>Coscinodiscophyceae</taxon>
        <taxon>Thalassiosirophycidae</taxon>
        <taxon>Thalassiosirales</taxon>
        <taxon>Thalassiosiraceae</taxon>
        <taxon>Thalassiosira</taxon>
    </lineage>
</organism>
<evidence type="ECO:0000313" key="3">
    <source>
        <dbReference type="Proteomes" id="UP000266841"/>
    </source>
</evidence>
<evidence type="ECO:0000313" key="2">
    <source>
        <dbReference type="EMBL" id="EJK64541.1"/>
    </source>
</evidence>
<proteinExistence type="predicted"/>
<feature type="region of interest" description="Disordered" evidence="1">
    <location>
        <begin position="1"/>
        <end position="87"/>
    </location>
</feature>
<sequence length="156" mass="17007">TPPHHPSVSTQEAVAFDGRTRLDSEHVVDETSVRQQGEQGAAVVRRHGPSAEETGRRIVADTRGGRGAGRWPDGRGGRSAPAANEKEPHEEYLIVLVGRRGERDRTDGLFEECKVSIETNQLSLYLQSTAALRDLCQTLDPATLEPGDSTIRLSLL</sequence>
<dbReference type="EMBL" id="AGNL01017148">
    <property type="protein sequence ID" value="EJK64541.1"/>
    <property type="molecule type" value="Genomic_DNA"/>
</dbReference>
<accession>K0SU64</accession>
<reference evidence="2 3" key="1">
    <citation type="journal article" date="2012" name="Genome Biol.">
        <title>Genome and low-iron response of an oceanic diatom adapted to chronic iron limitation.</title>
        <authorList>
            <person name="Lommer M."/>
            <person name="Specht M."/>
            <person name="Roy A.S."/>
            <person name="Kraemer L."/>
            <person name="Andreson R."/>
            <person name="Gutowska M.A."/>
            <person name="Wolf J."/>
            <person name="Bergner S.V."/>
            <person name="Schilhabel M.B."/>
            <person name="Klostermeier U.C."/>
            <person name="Beiko R.G."/>
            <person name="Rosenstiel P."/>
            <person name="Hippler M."/>
            <person name="Laroche J."/>
        </authorList>
    </citation>
    <scope>NUCLEOTIDE SEQUENCE [LARGE SCALE GENOMIC DNA]</scope>
    <source>
        <strain evidence="2 3">CCMP1005</strain>
    </source>
</reference>
<dbReference type="AlphaFoldDB" id="K0SU64"/>
<name>K0SU64_THAOC</name>
<feature type="compositionally biased region" description="Basic and acidic residues" evidence="1">
    <location>
        <begin position="18"/>
        <end position="32"/>
    </location>
</feature>